<accession>A0AAW1V831</accession>
<sequence>MLFNLVLERVMRHAKMTKNTKGVLYHKRHQGLAYAHDITIMTRSTERKQVVLKKPDKSAECIVLIIKRKSIWYGLTDIMYLVGSLEYLQRKEVCIILKK</sequence>
<comment type="caution">
    <text evidence="1">The sequence shown here is derived from an EMBL/GenBank/DDBJ whole genome shotgun (WGS) entry which is preliminary data.</text>
</comment>
<keyword evidence="2" id="KW-1185">Reference proteome</keyword>
<dbReference type="Proteomes" id="UP001431783">
    <property type="component" value="Unassembled WGS sequence"/>
</dbReference>
<dbReference type="EMBL" id="JARQZJ010000121">
    <property type="protein sequence ID" value="KAK9888452.1"/>
    <property type="molecule type" value="Genomic_DNA"/>
</dbReference>
<name>A0AAW1V831_9CUCU</name>
<proteinExistence type="predicted"/>
<evidence type="ECO:0000313" key="2">
    <source>
        <dbReference type="Proteomes" id="UP001431783"/>
    </source>
</evidence>
<reference evidence="1 2" key="1">
    <citation type="submission" date="2023-03" db="EMBL/GenBank/DDBJ databases">
        <title>Genome insight into feeding habits of ladybird beetles.</title>
        <authorList>
            <person name="Li H.-S."/>
            <person name="Huang Y.-H."/>
            <person name="Pang H."/>
        </authorList>
    </citation>
    <scope>NUCLEOTIDE SEQUENCE [LARGE SCALE GENOMIC DNA]</scope>
    <source>
        <strain evidence="1">SYSU_2023b</strain>
        <tissue evidence="1">Whole body</tissue>
    </source>
</reference>
<dbReference type="AlphaFoldDB" id="A0AAW1V831"/>
<protein>
    <submittedName>
        <fullName evidence="1">Uncharacterized protein</fullName>
    </submittedName>
</protein>
<organism evidence="1 2">
    <name type="scientific">Henosepilachna vigintioctopunctata</name>
    <dbReference type="NCBI Taxonomy" id="420089"/>
    <lineage>
        <taxon>Eukaryota</taxon>
        <taxon>Metazoa</taxon>
        <taxon>Ecdysozoa</taxon>
        <taxon>Arthropoda</taxon>
        <taxon>Hexapoda</taxon>
        <taxon>Insecta</taxon>
        <taxon>Pterygota</taxon>
        <taxon>Neoptera</taxon>
        <taxon>Endopterygota</taxon>
        <taxon>Coleoptera</taxon>
        <taxon>Polyphaga</taxon>
        <taxon>Cucujiformia</taxon>
        <taxon>Coccinelloidea</taxon>
        <taxon>Coccinellidae</taxon>
        <taxon>Epilachninae</taxon>
        <taxon>Epilachnini</taxon>
        <taxon>Henosepilachna</taxon>
    </lineage>
</organism>
<evidence type="ECO:0000313" key="1">
    <source>
        <dbReference type="EMBL" id="KAK9888452.1"/>
    </source>
</evidence>
<gene>
    <name evidence="1" type="ORF">WA026_000702</name>
</gene>